<accession>A0A3M9Y4W9</accession>
<sequence>MNIAPPVIAPVLSMGTQATPIKLAAAAAIALPTIIAAKHILQVYARISAAPRRNITEVDVNPASFLQSVTVTQHVNPNVHPALHDCRHMDVSIPEYARDLADQVLLAAFVRGFFGGMVFAPERAVLKIAKLNLLNYPSLKSNASVSPVWHVSKLAGDELPPVTTILFGAFQISDSQIHRPGDNTTDPVETESSVDFVFGSSQGNFSGTHQFSILRTKGHPEKARVRYAHISCNPNGGKLPMPDFMAPLHNFYAMLLFREAVGEVKRRLEYRDQR</sequence>
<dbReference type="EMBL" id="RBVV01000080">
    <property type="protein sequence ID" value="RNJ55344.1"/>
    <property type="molecule type" value="Genomic_DNA"/>
</dbReference>
<dbReference type="GeneID" id="39612464"/>
<evidence type="ECO:0000313" key="1">
    <source>
        <dbReference type="EMBL" id="RNJ55344.1"/>
    </source>
</evidence>
<evidence type="ECO:0000313" key="2">
    <source>
        <dbReference type="Proteomes" id="UP000267145"/>
    </source>
</evidence>
<proteinExistence type="predicted"/>
<dbReference type="RefSeq" id="XP_028493502.1">
    <property type="nucleotide sequence ID" value="XM_028642859.1"/>
</dbReference>
<reference evidence="1 2" key="1">
    <citation type="submission" date="2018-10" db="EMBL/GenBank/DDBJ databases">
        <title>Genome sequence of Verticillium nonalfalfae VnAa140.</title>
        <authorList>
            <person name="Stajich J.E."/>
            <person name="Kasson M.T."/>
        </authorList>
    </citation>
    <scope>NUCLEOTIDE SEQUENCE [LARGE SCALE GENOMIC DNA]</scope>
    <source>
        <strain evidence="1 2">VnAa140</strain>
    </source>
</reference>
<protein>
    <submittedName>
        <fullName evidence="1">Uncharacterized protein</fullName>
    </submittedName>
</protein>
<name>A0A3M9Y4W9_9PEZI</name>
<dbReference type="Proteomes" id="UP000267145">
    <property type="component" value="Unassembled WGS sequence"/>
</dbReference>
<gene>
    <name evidence="1" type="ORF">D7B24_008775</name>
</gene>
<organism evidence="1 2">
    <name type="scientific">Verticillium nonalfalfae</name>
    <dbReference type="NCBI Taxonomy" id="1051616"/>
    <lineage>
        <taxon>Eukaryota</taxon>
        <taxon>Fungi</taxon>
        <taxon>Dikarya</taxon>
        <taxon>Ascomycota</taxon>
        <taxon>Pezizomycotina</taxon>
        <taxon>Sordariomycetes</taxon>
        <taxon>Hypocreomycetidae</taxon>
        <taxon>Glomerellales</taxon>
        <taxon>Plectosphaerellaceae</taxon>
        <taxon>Verticillium</taxon>
    </lineage>
</organism>
<comment type="caution">
    <text evidence="1">The sequence shown here is derived from an EMBL/GenBank/DDBJ whole genome shotgun (WGS) entry which is preliminary data.</text>
</comment>
<keyword evidence="2" id="KW-1185">Reference proteome</keyword>
<dbReference type="AlphaFoldDB" id="A0A3M9Y4W9"/>